<dbReference type="EMBL" id="BJXA01000141">
    <property type="protein sequence ID" value="GEM44172.1"/>
    <property type="molecule type" value="Genomic_DNA"/>
</dbReference>
<dbReference type="Proteomes" id="UP000321424">
    <property type="component" value="Unassembled WGS sequence"/>
</dbReference>
<dbReference type="Pfam" id="PF12728">
    <property type="entry name" value="HTH_17"/>
    <property type="match status" value="1"/>
</dbReference>
<accession>A0A511MUB5</accession>
<dbReference type="AlphaFoldDB" id="A0A511MUB5"/>
<evidence type="ECO:0000313" key="3">
    <source>
        <dbReference type="Proteomes" id="UP000321424"/>
    </source>
</evidence>
<gene>
    <name evidence="2" type="ORF">NN4_86910</name>
</gene>
<name>A0A511MUB5_9NOCA</name>
<keyword evidence="3" id="KW-1185">Reference proteome</keyword>
<dbReference type="InterPro" id="IPR009061">
    <property type="entry name" value="DNA-bd_dom_put_sf"/>
</dbReference>
<evidence type="ECO:0000313" key="2">
    <source>
        <dbReference type="EMBL" id="GEM44172.1"/>
    </source>
</evidence>
<feature type="domain" description="Helix-turn-helix" evidence="1">
    <location>
        <begin position="19"/>
        <end position="69"/>
    </location>
</feature>
<protein>
    <recommendedName>
        <fullName evidence="1">Helix-turn-helix domain-containing protein</fullName>
    </recommendedName>
</protein>
<evidence type="ECO:0000259" key="1">
    <source>
        <dbReference type="Pfam" id="PF12728"/>
    </source>
</evidence>
<proteinExistence type="predicted"/>
<dbReference type="SUPFAM" id="SSF46955">
    <property type="entry name" value="Putative DNA-binding domain"/>
    <property type="match status" value="1"/>
</dbReference>
<dbReference type="RefSeq" id="WP_147143984.1">
    <property type="nucleotide sequence ID" value="NZ_BJXA01000141.1"/>
</dbReference>
<organism evidence="2 3">
    <name type="scientific">Nocardia ninae NBRC 108245</name>
    <dbReference type="NCBI Taxonomy" id="1210091"/>
    <lineage>
        <taxon>Bacteria</taxon>
        <taxon>Bacillati</taxon>
        <taxon>Actinomycetota</taxon>
        <taxon>Actinomycetes</taxon>
        <taxon>Mycobacteriales</taxon>
        <taxon>Nocardiaceae</taxon>
        <taxon>Nocardia</taxon>
    </lineage>
</organism>
<dbReference type="InterPro" id="IPR041657">
    <property type="entry name" value="HTH_17"/>
</dbReference>
<comment type="caution">
    <text evidence="2">The sequence shown here is derived from an EMBL/GenBank/DDBJ whole genome shotgun (WGS) entry which is preliminary data.</text>
</comment>
<dbReference type="OrthoDB" id="4330189at2"/>
<sequence length="81" mass="9416">MFDHTPTDDTTHHDRRPDWLTTAELAHEYGFAIGTLRYWRHIGYGPASFTLGRKVLYRREAVQAWITEQEQRTRRGGTAAA</sequence>
<reference evidence="2 3" key="1">
    <citation type="submission" date="2019-07" db="EMBL/GenBank/DDBJ databases">
        <title>Whole genome shotgun sequence of Nocardia ninae NBRC 108245.</title>
        <authorList>
            <person name="Hosoyama A."/>
            <person name="Uohara A."/>
            <person name="Ohji S."/>
            <person name="Ichikawa N."/>
        </authorList>
    </citation>
    <scope>NUCLEOTIDE SEQUENCE [LARGE SCALE GENOMIC DNA]</scope>
    <source>
        <strain evidence="2 3">NBRC 108245</strain>
    </source>
</reference>